<dbReference type="EMBL" id="LR134343">
    <property type="protein sequence ID" value="VEG13345.1"/>
    <property type="molecule type" value="Genomic_DNA"/>
</dbReference>
<sequence>MIIWSGICSLNIPKVDPSLVSYIQSHTGKGDFASYQYTWNNNRIIGNQQPSTIPRATRVQAPTYPQSALGRYNNTTKASNINISGARTTKSYITDSLGRYGDSVVNTTLSGANTSASFEATGMVGFGFGYSGGTALDTERKVCNVDSVCFLLGPRFGGSASGNIEVATGTLSPGEKTTGVSLEGAVVPIAGIKGNVTLYGNGSVGYSYSKSLGADTGVALKVCSVETKKDCKDLQ</sequence>
<accession>A0A448GX50</accession>
<evidence type="ECO:0000313" key="2">
    <source>
        <dbReference type="Proteomes" id="UP000274100"/>
    </source>
</evidence>
<protein>
    <submittedName>
        <fullName evidence="1">Uncharacterized protein</fullName>
    </submittedName>
</protein>
<dbReference type="RefSeq" id="WP_126330903.1">
    <property type="nucleotide sequence ID" value="NZ_LR134343.1"/>
</dbReference>
<dbReference type="KEGG" id="mcun:NCTC10297_01308"/>
<dbReference type="Proteomes" id="UP000274100">
    <property type="component" value="Chromosome"/>
</dbReference>
<evidence type="ECO:0000313" key="1">
    <source>
        <dbReference type="EMBL" id="VEG13345.1"/>
    </source>
</evidence>
<proteinExistence type="predicted"/>
<reference evidence="1 2" key="1">
    <citation type="submission" date="2018-12" db="EMBL/GenBank/DDBJ databases">
        <authorList>
            <consortium name="Pathogen Informatics"/>
        </authorList>
    </citation>
    <scope>NUCLEOTIDE SEQUENCE [LARGE SCALE GENOMIC DNA]</scope>
    <source>
        <strain evidence="1 2">NCTC10297</strain>
    </source>
</reference>
<gene>
    <name evidence="1" type="ORF">NCTC10297_01308</name>
</gene>
<organism evidence="1 2">
    <name type="scientific">Moraxella cuniculi</name>
    <dbReference type="NCBI Taxonomy" id="34061"/>
    <lineage>
        <taxon>Bacteria</taxon>
        <taxon>Pseudomonadati</taxon>
        <taxon>Pseudomonadota</taxon>
        <taxon>Gammaproteobacteria</taxon>
        <taxon>Moraxellales</taxon>
        <taxon>Moraxellaceae</taxon>
        <taxon>Moraxella</taxon>
    </lineage>
</organism>
<name>A0A448GX50_9GAMM</name>
<dbReference type="AlphaFoldDB" id="A0A448GX50"/>